<sequence length="524" mass="57353">MKRLPAAWQPSVVAALILLTLLSLLFGGSAVDMFEIWMRSETFAHAFVVPPISIWLIWRNRAEWLQQAPRLWWPGLLLLAAGALAWMAAWLGSANVVMQFSFVFMLIAVLLASFGPAVCKAFAFALGFLFFAVPAGEFMLPTLMSLTADFTVVALRFTGIPVYREGLSFVIPSGSWSVVEACSGIRYLIASVMVGTLFAYLNFNSLRRRMVFIAVATFLPLLANWVRAYLIVMIGHLSNNQLATGVDHIVYGWVFFGIIMLGMFSIGARFADPVPDPVPPRPMPDLPRQMPGVATLLLALLVGGGMAGLKQWSERIAARPLSGGDVSLVPADFAAQGWRPVANSLGWTPKAESPNAEQLQCYAKGEQSACLYLAYYRNQAGERRLLGMQSIVPGGGEHGPWTLLGSRAHEIDLAGSGVSLELREIRGARDWAALEQPRLLVAQTFWVNGRLMRSETRGKLYGALDRLFGRGDDAALLLVFMPMRQGENTQQLLDGFLKNNLTGWAGQLAQTKARAEAAGTNTMK</sequence>
<dbReference type="InterPro" id="IPR026392">
    <property type="entry name" value="Exo/Archaeosortase_dom"/>
</dbReference>
<feature type="transmembrane region" description="Helical" evidence="8">
    <location>
        <begin position="121"/>
        <end position="140"/>
    </location>
</feature>
<evidence type="ECO:0000256" key="6">
    <source>
        <dbReference type="ARBA" id="ARBA00022989"/>
    </source>
</evidence>
<evidence type="ECO:0000256" key="8">
    <source>
        <dbReference type="SAM" id="Phobius"/>
    </source>
</evidence>
<comment type="caution">
    <text evidence="10">The sequence shown here is derived from an EMBL/GenBank/DDBJ whole genome shotgun (WGS) entry which is preliminary data.</text>
</comment>
<evidence type="ECO:0000256" key="5">
    <source>
        <dbReference type="ARBA" id="ARBA00022801"/>
    </source>
</evidence>
<dbReference type="NCBIfam" id="TIGR03109">
    <property type="entry name" value="exosort_XrtA"/>
    <property type="match status" value="1"/>
</dbReference>
<evidence type="ECO:0000256" key="1">
    <source>
        <dbReference type="ARBA" id="ARBA00004651"/>
    </source>
</evidence>
<dbReference type="InterPro" id="IPR017540">
    <property type="entry name" value="Exosortase-1"/>
</dbReference>
<organism evidence="10 11">
    <name type="scientific">Roseateles aquae</name>
    <dbReference type="NCBI Taxonomy" id="3077235"/>
    <lineage>
        <taxon>Bacteria</taxon>
        <taxon>Pseudomonadati</taxon>
        <taxon>Pseudomonadota</taxon>
        <taxon>Betaproteobacteria</taxon>
        <taxon>Burkholderiales</taxon>
        <taxon>Sphaerotilaceae</taxon>
        <taxon>Roseateles</taxon>
    </lineage>
</organism>
<feature type="transmembrane region" description="Helical" evidence="8">
    <location>
        <begin position="96"/>
        <end position="114"/>
    </location>
</feature>
<feature type="domain" description="Methanolan biosynthesis EpsI" evidence="9">
    <location>
        <begin position="298"/>
        <end position="501"/>
    </location>
</feature>
<feature type="transmembrane region" description="Helical" evidence="8">
    <location>
        <begin position="210"/>
        <end position="230"/>
    </location>
</feature>
<dbReference type="NCBIfam" id="TIGR04178">
    <property type="entry name" value="exo_archaeo"/>
    <property type="match status" value="1"/>
</dbReference>
<keyword evidence="4 8" id="KW-0812">Transmembrane</keyword>
<keyword evidence="5 10" id="KW-0378">Hydrolase</keyword>
<dbReference type="Proteomes" id="UP001246372">
    <property type="component" value="Unassembled WGS sequence"/>
</dbReference>
<feature type="transmembrane region" description="Helical" evidence="8">
    <location>
        <begin position="292"/>
        <end position="309"/>
    </location>
</feature>
<keyword evidence="6 8" id="KW-1133">Transmembrane helix</keyword>
<evidence type="ECO:0000313" key="11">
    <source>
        <dbReference type="Proteomes" id="UP001246372"/>
    </source>
</evidence>
<evidence type="ECO:0000259" key="9">
    <source>
        <dbReference type="Pfam" id="PF11984"/>
    </source>
</evidence>
<keyword evidence="2" id="KW-1003">Cell membrane</keyword>
<keyword evidence="3" id="KW-0645">Protease</keyword>
<evidence type="ECO:0000256" key="4">
    <source>
        <dbReference type="ARBA" id="ARBA00022692"/>
    </source>
</evidence>
<feature type="transmembrane region" description="Helical" evidence="8">
    <location>
        <begin position="250"/>
        <end position="271"/>
    </location>
</feature>
<feature type="transmembrane region" description="Helical" evidence="8">
    <location>
        <begin position="71"/>
        <end position="90"/>
    </location>
</feature>
<keyword evidence="11" id="KW-1185">Reference proteome</keyword>
<proteinExistence type="predicted"/>
<keyword evidence="7 8" id="KW-0472">Membrane</keyword>
<evidence type="ECO:0000313" key="10">
    <source>
        <dbReference type="EMBL" id="MDT8997945.1"/>
    </source>
</evidence>
<dbReference type="Pfam" id="PF11984">
    <property type="entry name" value="DUF3485"/>
    <property type="match status" value="1"/>
</dbReference>
<gene>
    <name evidence="10" type="primary">xrtA</name>
    <name evidence="10" type="ORF">RQP53_01505</name>
</gene>
<feature type="transmembrane region" description="Helical" evidence="8">
    <location>
        <begin position="185"/>
        <end position="203"/>
    </location>
</feature>
<dbReference type="GO" id="GO:0016787">
    <property type="term" value="F:hydrolase activity"/>
    <property type="evidence" value="ECO:0007669"/>
    <property type="project" value="UniProtKB-KW"/>
</dbReference>
<evidence type="ECO:0000256" key="2">
    <source>
        <dbReference type="ARBA" id="ARBA00022475"/>
    </source>
</evidence>
<feature type="transmembrane region" description="Helical" evidence="8">
    <location>
        <begin position="43"/>
        <end position="59"/>
    </location>
</feature>
<dbReference type="Pfam" id="PF09721">
    <property type="entry name" value="Exosortase_EpsH"/>
    <property type="match status" value="1"/>
</dbReference>
<dbReference type="RefSeq" id="WP_315648204.1">
    <property type="nucleotide sequence ID" value="NZ_JAVXZY010000001.1"/>
</dbReference>
<dbReference type="InterPro" id="IPR014263">
    <property type="entry name" value="Methanolan_biosynth_EpsI"/>
</dbReference>
<comment type="subcellular location">
    <subcellularLocation>
        <location evidence="1">Cell membrane</location>
        <topology evidence="1">Multi-pass membrane protein</topology>
    </subcellularLocation>
</comment>
<name>A0ABU3P5U6_9BURK</name>
<evidence type="ECO:0000256" key="7">
    <source>
        <dbReference type="ARBA" id="ARBA00023136"/>
    </source>
</evidence>
<dbReference type="NCBIfam" id="TIGR02602">
    <property type="entry name" value="8TM_EpsH"/>
    <property type="match status" value="1"/>
</dbReference>
<dbReference type="InterPro" id="IPR019127">
    <property type="entry name" value="Exosortase"/>
</dbReference>
<accession>A0ABU3P5U6</accession>
<protein>
    <submittedName>
        <fullName evidence="10">Exosortase A</fullName>
        <ecNumber evidence="10">3.4.22.-</ecNumber>
    </submittedName>
</protein>
<dbReference type="InterPro" id="IPR013426">
    <property type="entry name" value="EpsH-like"/>
</dbReference>
<dbReference type="EC" id="3.4.22.-" evidence="10"/>
<dbReference type="NCBIfam" id="TIGR02914">
    <property type="entry name" value="EpsI_fam"/>
    <property type="match status" value="1"/>
</dbReference>
<evidence type="ECO:0000256" key="3">
    <source>
        <dbReference type="ARBA" id="ARBA00022670"/>
    </source>
</evidence>
<reference evidence="10" key="1">
    <citation type="submission" date="2023-09" db="EMBL/GenBank/DDBJ databases">
        <title>Paucibacter sp. APW11 Genome sequencing and assembly.</title>
        <authorList>
            <person name="Kim I."/>
        </authorList>
    </citation>
    <scope>NUCLEOTIDE SEQUENCE</scope>
    <source>
        <strain evidence="10">APW11</strain>
    </source>
</reference>
<dbReference type="EMBL" id="JAVXZY010000001">
    <property type="protein sequence ID" value="MDT8997945.1"/>
    <property type="molecule type" value="Genomic_DNA"/>
</dbReference>